<accession>A0ABP6C1J7</accession>
<organism evidence="1 2">
    <name type="scientific">Actinomadura fulvescens</name>
    <dbReference type="NCBI Taxonomy" id="46160"/>
    <lineage>
        <taxon>Bacteria</taxon>
        <taxon>Bacillati</taxon>
        <taxon>Actinomycetota</taxon>
        <taxon>Actinomycetes</taxon>
        <taxon>Streptosporangiales</taxon>
        <taxon>Thermomonosporaceae</taxon>
        <taxon>Actinomadura</taxon>
    </lineage>
</organism>
<dbReference type="InterPro" id="IPR051082">
    <property type="entry name" value="Pentapeptide-BTB/POZ_domain"/>
</dbReference>
<dbReference type="SUPFAM" id="SSF141571">
    <property type="entry name" value="Pentapeptide repeat-like"/>
    <property type="match status" value="1"/>
</dbReference>
<dbReference type="Gene3D" id="2.160.20.80">
    <property type="entry name" value="E3 ubiquitin-protein ligase SopA"/>
    <property type="match status" value="1"/>
</dbReference>
<proteinExistence type="predicted"/>
<gene>
    <name evidence="1" type="ORF">GCM10010411_34070</name>
</gene>
<name>A0ABP6C1J7_9ACTN</name>
<protein>
    <submittedName>
        <fullName evidence="1">Pentapeptide repeat-containing protein</fullName>
    </submittedName>
</protein>
<dbReference type="EMBL" id="BAAATD010000004">
    <property type="protein sequence ID" value="GAA2597745.1"/>
    <property type="molecule type" value="Genomic_DNA"/>
</dbReference>
<dbReference type="Pfam" id="PF13599">
    <property type="entry name" value="Pentapeptide_4"/>
    <property type="match status" value="1"/>
</dbReference>
<keyword evidence="2" id="KW-1185">Reference proteome</keyword>
<evidence type="ECO:0000313" key="2">
    <source>
        <dbReference type="Proteomes" id="UP001501509"/>
    </source>
</evidence>
<reference evidence="2" key="1">
    <citation type="journal article" date="2019" name="Int. J. Syst. Evol. Microbiol.">
        <title>The Global Catalogue of Microorganisms (GCM) 10K type strain sequencing project: providing services to taxonomists for standard genome sequencing and annotation.</title>
        <authorList>
            <consortium name="The Broad Institute Genomics Platform"/>
            <consortium name="The Broad Institute Genome Sequencing Center for Infectious Disease"/>
            <person name="Wu L."/>
            <person name="Ma J."/>
        </authorList>
    </citation>
    <scope>NUCLEOTIDE SEQUENCE [LARGE SCALE GENOMIC DNA]</scope>
    <source>
        <strain evidence="2">JCM 6833</strain>
    </source>
</reference>
<dbReference type="PANTHER" id="PTHR14136">
    <property type="entry name" value="BTB_POZ DOMAIN-CONTAINING PROTEIN KCTD9"/>
    <property type="match status" value="1"/>
</dbReference>
<evidence type="ECO:0000313" key="1">
    <source>
        <dbReference type="EMBL" id="GAA2597745.1"/>
    </source>
</evidence>
<dbReference type="Proteomes" id="UP001501509">
    <property type="component" value="Unassembled WGS sequence"/>
</dbReference>
<sequence>MEDVMAERRYGVQPAPTETTVRSGDWEFRDLEGDTFTRVLFVDVDLTETVAKGAVFEECAFRGVRFNCSVSTDTAFVNCTFTRCSFFDATFTGCKLTGSMFDGCTFGALKVAGGDWSFTGLPGADLRGAAFSRVRMREVDLTGARLEKAVFRDCDLSASWFHQAELAECDLRGSDLNVLNLDTARFRAALIDSRQAATVAAAFGFTIGEPGGEI</sequence>
<dbReference type="RefSeq" id="WP_344541953.1">
    <property type="nucleotide sequence ID" value="NZ_BAAATD010000004.1"/>
</dbReference>
<dbReference type="InterPro" id="IPR001646">
    <property type="entry name" value="5peptide_repeat"/>
</dbReference>
<comment type="caution">
    <text evidence="1">The sequence shown here is derived from an EMBL/GenBank/DDBJ whole genome shotgun (WGS) entry which is preliminary data.</text>
</comment>
<dbReference type="PANTHER" id="PTHR14136:SF17">
    <property type="entry name" value="BTB_POZ DOMAIN-CONTAINING PROTEIN KCTD9"/>
    <property type="match status" value="1"/>
</dbReference>